<evidence type="ECO:0000313" key="1">
    <source>
        <dbReference type="EMBL" id="AHB48210.1"/>
    </source>
</evidence>
<dbReference type="KEGG" id="hni:W911_07210"/>
<organism evidence="1 2">
    <name type="scientific">Hyphomicrobium nitrativorans NL23</name>
    <dbReference type="NCBI Taxonomy" id="1029756"/>
    <lineage>
        <taxon>Bacteria</taxon>
        <taxon>Pseudomonadati</taxon>
        <taxon>Pseudomonadota</taxon>
        <taxon>Alphaproteobacteria</taxon>
        <taxon>Hyphomicrobiales</taxon>
        <taxon>Hyphomicrobiaceae</taxon>
        <taxon>Hyphomicrobium</taxon>
    </lineage>
</organism>
<dbReference type="HOGENOM" id="CLU_125446_2_0_5"/>
<sequence>MFATSNSLQNLVPAPKSDASITVFVCVTCRQMLPDGDGFLQPGRDLAAILSERLSADENVNVTPVQCLSVCNRPSTIALTGRNKWTYLVGNLETAVHLDDIVTFARAYRQSSDGIVPWKERPEPFRKSVIARVPPLGFIHPEQNS</sequence>
<dbReference type="Pfam" id="PF07845">
    <property type="entry name" value="DUF1636"/>
    <property type="match status" value="1"/>
</dbReference>
<protein>
    <recommendedName>
        <fullName evidence="3">Metal-binding protein</fullName>
    </recommendedName>
</protein>
<evidence type="ECO:0008006" key="3">
    <source>
        <dbReference type="Google" id="ProtNLM"/>
    </source>
</evidence>
<dbReference type="EMBL" id="CP006912">
    <property type="protein sequence ID" value="AHB48210.1"/>
    <property type="molecule type" value="Genomic_DNA"/>
</dbReference>
<dbReference type="STRING" id="1029756.W911_07210"/>
<reference evidence="1 2" key="1">
    <citation type="journal article" date="2014" name="Genome Announc.">
        <title>Complete Genome Sequence of Hyphomicrobium nitrativorans Strain NL23, a Denitrifying Bacterium Isolated from Biofilm of a Methanol-Fed Denitrification System Treating Seawater at the Montreal Biodome.</title>
        <authorList>
            <person name="Martineau C."/>
            <person name="Villeneuve C."/>
            <person name="Mauffrey F."/>
            <person name="Villemur R."/>
        </authorList>
    </citation>
    <scope>NUCLEOTIDE SEQUENCE [LARGE SCALE GENOMIC DNA]</scope>
    <source>
        <strain evidence="1">NL23</strain>
    </source>
</reference>
<dbReference type="Proteomes" id="UP000018542">
    <property type="component" value="Chromosome"/>
</dbReference>
<keyword evidence="2" id="KW-1185">Reference proteome</keyword>
<proteinExistence type="predicted"/>
<accession>V5SDT0</accession>
<name>V5SDT0_9HYPH</name>
<dbReference type="AlphaFoldDB" id="V5SDT0"/>
<dbReference type="InterPro" id="IPR012863">
    <property type="entry name" value="DUF1636"/>
</dbReference>
<gene>
    <name evidence="1" type="ORF">W911_07210</name>
</gene>
<dbReference type="PATRIC" id="fig|1029756.8.peg.1511"/>
<evidence type="ECO:0000313" key="2">
    <source>
        <dbReference type="Proteomes" id="UP000018542"/>
    </source>
</evidence>